<dbReference type="InterPro" id="IPR032874">
    <property type="entry name" value="DDE_dom"/>
</dbReference>
<keyword evidence="1" id="KW-0815">Transposition</keyword>
<feature type="region of interest" description="Disordered" evidence="4">
    <location>
        <begin position="156"/>
        <end position="186"/>
    </location>
</feature>
<evidence type="ECO:0000259" key="5">
    <source>
        <dbReference type="Pfam" id="PF13610"/>
    </source>
</evidence>
<evidence type="ECO:0000313" key="6">
    <source>
        <dbReference type="EMBL" id="SVC18487.1"/>
    </source>
</evidence>
<dbReference type="GO" id="GO:0032196">
    <property type="term" value="P:transposition"/>
    <property type="evidence" value="ECO:0007669"/>
    <property type="project" value="UniProtKB-KW"/>
</dbReference>
<gene>
    <name evidence="6" type="ORF">METZ01_LOCUS271341</name>
</gene>
<evidence type="ECO:0000256" key="3">
    <source>
        <dbReference type="ARBA" id="ARBA00023172"/>
    </source>
</evidence>
<feature type="compositionally biased region" description="Basic residues" evidence="4">
    <location>
        <begin position="170"/>
        <end position="180"/>
    </location>
</feature>
<protein>
    <recommendedName>
        <fullName evidence="5">DDE domain-containing protein</fullName>
    </recommendedName>
</protein>
<dbReference type="GO" id="GO:0003677">
    <property type="term" value="F:DNA binding"/>
    <property type="evidence" value="ECO:0007669"/>
    <property type="project" value="UniProtKB-KW"/>
</dbReference>
<keyword evidence="3" id="KW-0233">DNA recombination</keyword>
<dbReference type="GO" id="GO:0006310">
    <property type="term" value="P:DNA recombination"/>
    <property type="evidence" value="ECO:0007669"/>
    <property type="project" value="UniProtKB-KW"/>
</dbReference>
<keyword evidence="2" id="KW-0238">DNA-binding</keyword>
<evidence type="ECO:0000256" key="4">
    <source>
        <dbReference type="SAM" id="MobiDB-lite"/>
    </source>
</evidence>
<reference evidence="6" key="1">
    <citation type="submission" date="2018-05" db="EMBL/GenBank/DDBJ databases">
        <authorList>
            <person name="Lanie J.A."/>
            <person name="Ng W.-L."/>
            <person name="Kazmierczak K.M."/>
            <person name="Andrzejewski T.M."/>
            <person name="Davidsen T.M."/>
            <person name="Wayne K.J."/>
            <person name="Tettelin H."/>
            <person name="Glass J.I."/>
            <person name="Rusch D."/>
            <person name="Podicherti R."/>
            <person name="Tsui H.-C.T."/>
            <person name="Winkler M.E."/>
        </authorList>
    </citation>
    <scope>NUCLEOTIDE SEQUENCE</scope>
</reference>
<dbReference type="InterPro" id="IPR012337">
    <property type="entry name" value="RNaseH-like_sf"/>
</dbReference>
<dbReference type="NCBIfam" id="NF033587">
    <property type="entry name" value="transpos_IS6"/>
    <property type="match status" value="1"/>
</dbReference>
<dbReference type="AlphaFoldDB" id="A0A382K5Z2"/>
<dbReference type="PANTHER" id="PTHR35528">
    <property type="entry name" value="BLL1675 PROTEIN"/>
    <property type="match status" value="1"/>
</dbReference>
<accession>A0A382K5Z2</accession>
<evidence type="ECO:0000256" key="1">
    <source>
        <dbReference type="ARBA" id="ARBA00022578"/>
    </source>
</evidence>
<evidence type="ECO:0000256" key="2">
    <source>
        <dbReference type="ARBA" id="ARBA00023125"/>
    </source>
</evidence>
<organism evidence="6">
    <name type="scientific">marine metagenome</name>
    <dbReference type="NCBI Taxonomy" id="408172"/>
    <lineage>
        <taxon>unclassified sequences</taxon>
        <taxon>metagenomes</taxon>
        <taxon>ecological metagenomes</taxon>
    </lineage>
</organism>
<name>A0A382K5Z2_9ZZZZ</name>
<sequence length="231" mass="27483">MQTISFTRHRFPPDVIRHAVWLYARFTLSFRDVEDLLAERGLDISYETVRRWFLKFGVPIARNLRHMRPTPSDYWHLDEMVIVIRGCRHWLWRAVDNEGEVLDFLVQSKRNARAALKLLRKLLKKHGWAPTRITTDRLRSYHAAIRTLGLTAEHIDNKRANNRAENSHQPVRRRERKQQRFKSPGSAQRFLNIQSAVYNTFYVQRHLLDRSTFKRFRTDAFNVWDCASAAA</sequence>
<proteinExistence type="predicted"/>
<feature type="domain" description="DDE" evidence="5">
    <location>
        <begin position="74"/>
        <end position="199"/>
    </location>
</feature>
<dbReference type="Pfam" id="PF13610">
    <property type="entry name" value="DDE_Tnp_IS240"/>
    <property type="match status" value="1"/>
</dbReference>
<dbReference type="InterPro" id="IPR052183">
    <property type="entry name" value="IS_Transposase"/>
</dbReference>
<dbReference type="PANTHER" id="PTHR35528:SF3">
    <property type="entry name" value="BLL1675 PROTEIN"/>
    <property type="match status" value="1"/>
</dbReference>
<dbReference type="SUPFAM" id="SSF53098">
    <property type="entry name" value="Ribonuclease H-like"/>
    <property type="match status" value="1"/>
</dbReference>
<dbReference type="InterPro" id="IPR047930">
    <property type="entry name" value="Transpos_IS6"/>
</dbReference>
<dbReference type="EMBL" id="UINC01077914">
    <property type="protein sequence ID" value="SVC18487.1"/>
    <property type="molecule type" value="Genomic_DNA"/>
</dbReference>